<name>A0A1G5AAV2_9FIRM</name>
<keyword evidence="1" id="KW-0472">Membrane</keyword>
<organism evidence="2 3">
    <name type="scientific">Butyrivibrio hungatei</name>
    <dbReference type="NCBI Taxonomy" id="185008"/>
    <lineage>
        <taxon>Bacteria</taxon>
        <taxon>Bacillati</taxon>
        <taxon>Bacillota</taxon>
        <taxon>Clostridia</taxon>
        <taxon>Lachnospirales</taxon>
        <taxon>Lachnospiraceae</taxon>
        <taxon>Butyrivibrio</taxon>
    </lineage>
</organism>
<sequence length="59" mass="6728">MNKELIGLEDETAKTGESMIFAVENEAYVLIMTAGNEVFSVSLCFGRVYDYFRKLRTII</sequence>
<accession>A0A1G5AAV2</accession>
<keyword evidence="1" id="KW-1133">Transmembrane helix</keyword>
<keyword evidence="1" id="KW-0812">Transmembrane</keyword>
<dbReference type="AlphaFoldDB" id="A0A1G5AAV2"/>
<dbReference type="Proteomes" id="UP000183047">
    <property type="component" value="Unassembled WGS sequence"/>
</dbReference>
<feature type="transmembrane region" description="Helical" evidence="1">
    <location>
        <begin position="27"/>
        <end position="49"/>
    </location>
</feature>
<proteinExistence type="predicted"/>
<evidence type="ECO:0000256" key="1">
    <source>
        <dbReference type="SAM" id="Phobius"/>
    </source>
</evidence>
<gene>
    <name evidence="2" type="ORF">SAMN02910451_00041</name>
</gene>
<dbReference type="RefSeq" id="WP_074460928.1">
    <property type="nucleotide sequence ID" value="NZ_FMUR01000003.1"/>
</dbReference>
<keyword evidence="3" id="KW-1185">Reference proteome</keyword>
<reference evidence="3" key="1">
    <citation type="submission" date="2016-10" db="EMBL/GenBank/DDBJ databases">
        <authorList>
            <person name="Varghese N."/>
            <person name="Submissions S."/>
        </authorList>
    </citation>
    <scope>NUCLEOTIDE SEQUENCE [LARGE SCALE GENOMIC DNA]</scope>
    <source>
        <strain evidence="3">XBD2006</strain>
    </source>
</reference>
<protein>
    <submittedName>
        <fullName evidence="2">Uncharacterized protein</fullName>
    </submittedName>
</protein>
<evidence type="ECO:0000313" key="2">
    <source>
        <dbReference type="EMBL" id="SCX74971.1"/>
    </source>
</evidence>
<evidence type="ECO:0000313" key="3">
    <source>
        <dbReference type="Proteomes" id="UP000183047"/>
    </source>
</evidence>
<dbReference type="EMBL" id="FMUR01000003">
    <property type="protein sequence ID" value="SCX74971.1"/>
    <property type="molecule type" value="Genomic_DNA"/>
</dbReference>